<dbReference type="Gene3D" id="1.10.238.10">
    <property type="entry name" value="EF-hand"/>
    <property type="match status" value="1"/>
</dbReference>
<dbReference type="InterPro" id="IPR011992">
    <property type="entry name" value="EF-hand-dom_pair"/>
</dbReference>
<accession>A0AAW1INY0</accession>
<comment type="similarity">
    <text evidence="2 3">Belongs to the calcineurin regulatory subunit family.</text>
</comment>
<feature type="domain" description="EF-hand" evidence="4">
    <location>
        <begin position="62"/>
        <end position="97"/>
    </location>
</feature>
<dbReference type="SUPFAM" id="SSF47473">
    <property type="entry name" value="EF-hand"/>
    <property type="match status" value="1"/>
</dbReference>
<keyword evidence="3" id="KW-0106">Calcium</keyword>
<dbReference type="EMBL" id="JBDFQZ010000009">
    <property type="protein sequence ID" value="KAK9691217.1"/>
    <property type="molecule type" value="Genomic_DNA"/>
</dbReference>
<dbReference type="InterPro" id="IPR045198">
    <property type="entry name" value="CNBL1-10"/>
</dbReference>
<organism evidence="5 6">
    <name type="scientific">Saponaria officinalis</name>
    <name type="common">Common soapwort</name>
    <name type="synonym">Lychnis saponaria</name>
    <dbReference type="NCBI Taxonomy" id="3572"/>
    <lineage>
        <taxon>Eukaryota</taxon>
        <taxon>Viridiplantae</taxon>
        <taxon>Streptophyta</taxon>
        <taxon>Embryophyta</taxon>
        <taxon>Tracheophyta</taxon>
        <taxon>Spermatophyta</taxon>
        <taxon>Magnoliopsida</taxon>
        <taxon>eudicotyledons</taxon>
        <taxon>Gunneridae</taxon>
        <taxon>Pentapetalae</taxon>
        <taxon>Caryophyllales</taxon>
        <taxon>Caryophyllaceae</taxon>
        <taxon>Caryophylleae</taxon>
        <taxon>Saponaria</taxon>
    </lineage>
</organism>
<gene>
    <name evidence="5" type="ORF">RND81_09G183400</name>
</gene>
<dbReference type="PANTHER" id="PTHR23056:SF116">
    <property type="entry name" value="CALCINEURIN B-LIKE PROTEIN 3-RELATED"/>
    <property type="match status" value="1"/>
</dbReference>
<evidence type="ECO:0000256" key="3">
    <source>
        <dbReference type="RuleBase" id="RU369080"/>
    </source>
</evidence>
<evidence type="ECO:0000259" key="4">
    <source>
        <dbReference type="PROSITE" id="PS50222"/>
    </source>
</evidence>
<dbReference type="AlphaFoldDB" id="A0AAW1INY0"/>
<dbReference type="InterPro" id="IPR002048">
    <property type="entry name" value="EF_hand_dom"/>
</dbReference>
<dbReference type="Proteomes" id="UP001443914">
    <property type="component" value="Unassembled WGS sequence"/>
</dbReference>
<sequence>MVQCIDAIQHLFISLVKCCDFDISKPSRGLEDPERLARETVFSVSEIEALYELFKRISSAVIDDGLIQKVFDLFDTKHNGVLGFEEFARGLSVFHPQAPIEQKIDCMWLHILFCLVYFLIDF</sequence>
<dbReference type="EMBL" id="JBDFQZ010000009">
    <property type="protein sequence ID" value="KAK9691218.1"/>
    <property type="molecule type" value="Genomic_DNA"/>
</dbReference>
<dbReference type="GO" id="GO:0019900">
    <property type="term" value="F:kinase binding"/>
    <property type="evidence" value="ECO:0007669"/>
    <property type="project" value="UniProtKB-UniRule"/>
</dbReference>
<evidence type="ECO:0000313" key="5">
    <source>
        <dbReference type="EMBL" id="KAK9691218.1"/>
    </source>
</evidence>
<keyword evidence="3" id="KW-0472">Membrane</keyword>
<dbReference type="PANTHER" id="PTHR23056">
    <property type="entry name" value="CALCINEURIN B"/>
    <property type="match status" value="1"/>
</dbReference>
<evidence type="ECO:0000256" key="1">
    <source>
        <dbReference type="ARBA" id="ARBA00022737"/>
    </source>
</evidence>
<dbReference type="GO" id="GO:0016020">
    <property type="term" value="C:membrane"/>
    <property type="evidence" value="ECO:0007669"/>
    <property type="project" value="UniProtKB-SubCell"/>
</dbReference>
<comment type="caution">
    <text evidence="5">The sequence shown here is derived from an EMBL/GenBank/DDBJ whole genome shotgun (WGS) entry which is preliminary data.</text>
</comment>
<dbReference type="GO" id="GO:0019722">
    <property type="term" value="P:calcium-mediated signaling"/>
    <property type="evidence" value="ECO:0007669"/>
    <property type="project" value="UniProtKB-UniRule"/>
</dbReference>
<keyword evidence="6" id="KW-1185">Reference proteome</keyword>
<comment type="subcellular location">
    <subcellularLocation>
        <location evidence="3">Membrane</location>
    </subcellularLocation>
</comment>
<comment type="function">
    <text evidence="3">Acts as a calcium sensor. CBL proteins interact with CIPK serine-threonine protein kinases. Binding of a CBL protein to the regulatory NAF domain of a CIPK protein lead to the activation of the kinase in a calcium-dependent manner.</text>
</comment>
<evidence type="ECO:0000313" key="6">
    <source>
        <dbReference type="Proteomes" id="UP001443914"/>
    </source>
</evidence>
<comment type="subunit">
    <text evidence="3">Homodimer. Interacts with CIPK.</text>
</comment>
<proteinExistence type="inferred from homology"/>
<dbReference type="GO" id="GO:0005509">
    <property type="term" value="F:calcium ion binding"/>
    <property type="evidence" value="ECO:0007669"/>
    <property type="project" value="UniProtKB-UniRule"/>
</dbReference>
<protein>
    <recommendedName>
        <fullName evidence="3">Calcineurin B-like protein</fullName>
    </recommendedName>
</protein>
<evidence type="ECO:0000256" key="2">
    <source>
        <dbReference type="ARBA" id="ARBA00023774"/>
    </source>
</evidence>
<dbReference type="PROSITE" id="PS50222">
    <property type="entry name" value="EF_HAND_2"/>
    <property type="match status" value="1"/>
</dbReference>
<name>A0AAW1INY0_SAPOF</name>
<keyword evidence="3" id="KW-0479">Metal-binding</keyword>
<reference evidence="5 6" key="1">
    <citation type="submission" date="2024-03" db="EMBL/GenBank/DDBJ databases">
        <title>WGS assembly of Saponaria officinalis var. Norfolk2.</title>
        <authorList>
            <person name="Jenkins J."/>
            <person name="Shu S."/>
            <person name="Grimwood J."/>
            <person name="Barry K."/>
            <person name="Goodstein D."/>
            <person name="Schmutz J."/>
            <person name="Leebens-Mack J."/>
            <person name="Osbourn A."/>
        </authorList>
    </citation>
    <scope>NUCLEOTIDE SEQUENCE [LARGE SCALE GENOMIC DNA]</scope>
    <source>
        <strain evidence="6">cv. Norfolk2</strain>
        <strain evidence="5">JIC</strain>
        <tissue evidence="5">Leaf</tissue>
    </source>
</reference>
<keyword evidence="1 3" id="KW-0677">Repeat</keyword>